<gene>
    <name evidence="1" type="ORF">VP01_418g1</name>
</gene>
<dbReference type="EMBL" id="LAVV01009268">
    <property type="protein sequence ID" value="KNZ50894.1"/>
    <property type="molecule type" value="Genomic_DNA"/>
</dbReference>
<comment type="caution">
    <text evidence="1">The sequence shown here is derived from an EMBL/GenBank/DDBJ whole genome shotgun (WGS) entry which is preliminary data.</text>
</comment>
<sequence>MHSHCAYCTVTVPKHPHMQTGGVWMTAWLEHAACQLQAVEQVFYCSHNPVPDILWFPRTTSYFQNSCLSFQVSHLPIFHSSSYTYYGVLAFSILDHQTSEPSQISFPNNSDNKSFKILPVIFTAGIFLQLEMVQNWKIIINMWTGELGDHMAKKEKEFIWLGKLTNIPNCVHRWVIQPGSHDIWPSCILPSEHEVVAHTKDRGNKGRKKIKGRQKSNHIYTNTPITGRKPRGWPFSLQLFGYCCDGLFKVAIYFSTMNIEEGFTANVTIRIMGANLVPLRTSAICRDTITCLPNIIRCTPTFKVGMATKSISPMTGLGAINRDVGGSEQRVVADTLGVAGEASSFHRELIELRHKLAGAQMSKAHTKRKAN</sequence>
<proteinExistence type="predicted"/>
<protein>
    <submittedName>
        <fullName evidence="1">Uncharacterized protein</fullName>
    </submittedName>
</protein>
<evidence type="ECO:0000313" key="1">
    <source>
        <dbReference type="EMBL" id="KNZ50894.1"/>
    </source>
</evidence>
<name>A0A0L6UQU1_9BASI</name>
<evidence type="ECO:0000313" key="2">
    <source>
        <dbReference type="Proteomes" id="UP000037035"/>
    </source>
</evidence>
<dbReference type="VEuPathDB" id="FungiDB:VP01_418g1"/>
<dbReference type="Proteomes" id="UP000037035">
    <property type="component" value="Unassembled WGS sequence"/>
</dbReference>
<reference evidence="1 2" key="1">
    <citation type="submission" date="2015-08" db="EMBL/GenBank/DDBJ databases">
        <title>Next Generation Sequencing and Analysis of the Genome of Puccinia sorghi L Schw, the Causal Agent of Maize Common Rust.</title>
        <authorList>
            <person name="Rochi L."/>
            <person name="Burguener G."/>
            <person name="Darino M."/>
            <person name="Turjanski A."/>
            <person name="Kreff E."/>
            <person name="Dieguez M.J."/>
            <person name="Sacco F."/>
        </authorList>
    </citation>
    <scope>NUCLEOTIDE SEQUENCE [LARGE SCALE GENOMIC DNA]</scope>
    <source>
        <strain evidence="1 2">RO10H11247</strain>
    </source>
</reference>
<accession>A0A0L6UQU1</accession>
<dbReference type="AlphaFoldDB" id="A0A0L6UQU1"/>
<keyword evidence="2" id="KW-1185">Reference proteome</keyword>
<organism evidence="1 2">
    <name type="scientific">Puccinia sorghi</name>
    <dbReference type="NCBI Taxonomy" id="27349"/>
    <lineage>
        <taxon>Eukaryota</taxon>
        <taxon>Fungi</taxon>
        <taxon>Dikarya</taxon>
        <taxon>Basidiomycota</taxon>
        <taxon>Pucciniomycotina</taxon>
        <taxon>Pucciniomycetes</taxon>
        <taxon>Pucciniales</taxon>
        <taxon>Pucciniaceae</taxon>
        <taxon>Puccinia</taxon>
    </lineage>
</organism>